<dbReference type="AlphaFoldDB" id="A0A2N0P9Q7"/>
<feature type="region of interest" description="Disordered" evidence="2">
    <location>
        <begin position="275"/>
        <end position="308"/>
    </location>
</feature>
<feature type="compositionally biased region" description="Polar residues" evidence="2">
    <location>
        <begin position="284"/>
        <end position="308"/>
    </location>
</feature>
<dbReference type="VEuPathDB" id="FungiDB:RhiirFUN_021505"/>
<protein>
    <recommendedName>
        <fullName evidence="5">CCHC-type domain-containing protein</fullName>
    </recommendedName>
</protein>
<name>A0A2N0P9Q7_9GLOM</name>
<dbReference type="VEuPathDB" id="FungiDB:RhiirA1_478211"/>
<reference evidence="3 4" key="1">
    <citation type="submission" date="2016-04" db="EMBL/GenBank/DDBJ databases">
        <title>Genome analyses suggest a sexual origin of heterokaryosis in a supposedly ancient asexual fungus.</title>
        <authorList>
            <person name="Ropars J."/>
            <person name="Sedzielewska K."/>
            <person name="Noel J."/>
            <person name="Charron P."/>
            <person name="Farinelli L."/>
            <person name="Marton T."/>
            <person name="Kruger M."/>
            <person name="Pelin A."/>
            <person name="Brachmann A."/>
            <person name="Corradi N."/>
        </authorList>
    </citation>
    <scope>NUCLEOTIDE SEQUENCE [LARGE SCALE GENOMIC DNA]</scope>
    <source>
        <strain evidence="3 4">A5</strain>
    </source>
</reference>
<evidence type="ECO:0000313" key="3">
    <source>
        <dbReference type="EMBL" id="PKC03560.1"/>
    </source>
</evidence>
<organism evidence="3 4">
    <name type="scientific">Rhizophagus irregularis</name>
    <dbReference type="NCBI Taxonomy" id="588596"/>
    <lineage>
        <taxon>Eukaryota</taxon>
        <taxon>Fungi</taxon>
        <taxon>Fungi incertae sedis</taxon>
        <taxon>Mucoromycota</taxon>
        <taxon>Glomeromycotina</taxon>
        <taxon>Glomeromycetes</taxon>
        <taxon>Glomerales</taxon>
        <taxon>Glomeraceae</taxon>
        <taxon>Rhizophagus</taxon>
    </lineage>
</organism>
<dbReference type="VEuPathDB" id="FungiDB:FUN_022148"/>
<feature type="compositionally biased region" description="Basic and acidic residues" evidence="2">
    <location>
        <begin position="757"/>
        <end position="766"/>
    </location>
</feature>
<dbReference type="SUPFAM" id="SSF56219">
    <property type="entry name" value="DNase I-like"/>
    <property type="match status" value="1"/>
</dbReference>
<keyword evidence="1" id="KW-0175">Coiled coil</keyword>
<proteinExistence type="predicted"/>
<dbReference type="VEuPathDB" id="FungiDB:RhiirA1_469884"/>
<dbReference type="InterPro" id="IPR036691">
    <property type="entry name" value="Endo/exonu/phosph_ase_sf"/>
</dbReference>
<feature type="compositionally biased region" description="Polar residues" evidence="2">
    <location>
        <begin position="729"/>
        <end position="745"/>
    </location>
</feature>
<feature type="region of interest" description="Disordered" evidence="2">
    <location>
        <begin position="228"/>
        <end position="254"/>
    </location>
</feature>
<evidence type="ECO:0000256" key="1">
    <source>
        <dbReference type="SAM" id="Coils"/>
    </source>
</evidence>
<dbReference type="Gene3D" id="3.60.10.10">
    <property type="entry name" value="Endonuclease/exonuclease/phosphatase"/>
    <property type="match status" value="1"/>
</dbReference>
<feature type="compositionally biased region" description="Pro residues" evidence="2">
    <location>
        <begin position="694"/>
        <end position="704"/>
    </location>
</feature>
<comment type="caution">
    <text evidence="3">The sequence shown here is derived from an EMBL/GenBank/DDBJ whole genome shotgun (WGS) entry which is preliminary data.</text>
</comment>
<feature type="compositionally biased region" description="Low complexity" evidence="2">
    <location>
        <begin position="336"/>
        <end position="358"/>
    </location>
</feature>
<dbReference type="EMBL" id="LLXJ01001164">
    <property type="protein sequence ID" value="PKC03560.1"/>
    <property type="molecule type" value="Genomic_DNA"/>
</dbReference>
<dbReference type="VEuPathDB" id="FungiDB:FUN_009711"/>
<feature type="region of interest" description="Disordered" evidence="2">
    <location>
        <begin position="332"/>
        <end position="359"/>
    </location>
</feature>
<accession>A0A2N0P9Q7</accession>
<evidence type="ECO:0000256" key="2">
    <source>
        <dbReference type="SAM" id="MobiDB-lite"/>
    </source>
</evidence>
<feature type="coiled-coil region" evidence="1">
    <location>
        <begin position="164"/>
        <end position="191"/>
    </location>
</feature>
<evidence type="ECO:0008006" key="5">
    <source>
        <dbReference type="Google" id="ProtNLM"/>
    </source>
</evidence>
<evidence type="ECO:0000313" key="4">
    <source>
        <dbReference type="Proteomes" id="UP000232722"/>
    </source>
</evidence>
<feature type="region of interest" description="Disordered" evidence="2">
    <location>
        <begin position="680"/>
        <end position="705"/>
    </location>
</feature>
<sequence>MSRIISLIKGETCSIPKARSRFCTKIAYVMVDPKNFDEKIKKLSAFNTTLYIIPLDNKVKTCMQCGSPEHIIQDCSAEHTITQNGQKFFKSINIPRNTTKITVSKSISENYVPRYQQSNQEQWTSRQMNPNTTQFQRTIQPQIQRHQNSNTITANTDETVLSEIATLKDKIKWAEQHIKHLEERVNLQQKDIDDEILTAVKGQQYTNTNETQFQDQQQLQFQYIPEQNLNQPTNQGHRRNSREGRITPTYNSFNTPQNRIAFQVYNHDNYHEALSHNFGDHSQQDQGWDYESSQSSLHTPNSSNNSNRSIQHDEVVDLDQDEHLSQYGVQHDEHFNNQNSPSHNNNNGWNNDGQQQQSASKPDHYFRFFFIYFSFFSNSSNKKKFSKKYTKNYNNNKKQKNSYFSSFNSHSYINFGTLNLQGSFETKKREQISYMIHSDIHFLLLTETHLKDSKNTSTERLRPIKFNYPVENNEFSDFYIIHNPSNNHSASGVSCIISSFLYKHIQKIDHILGRLIHVQFFFKRHEQLHIIGLYLPPIPSSKNNETILKSLVSYLNKYFISKNKFKKSIIMGDFNINPHKPNSTLLNSSTNASTPPNHVTLAHYHKTILTILKNNLFQKHRFDRACRNKDKSLRSDTLYHKRLCASRFNFLIDDKHHCQKRLQHQTHKWYRSSLGLPPLPLARDIPDTHKPSPSTTPPTTPPPGARCEILYDPAEEIVPPEPEKRHQVNFFTNIKRTKTAHSPNLINKRPAESSVKNTDHDKKHKS</sequence>
<feature type="region of interest" description="Disordered" evidence="2">
    <location>
        <begin position="717"/>
        <end position="766"/>
    </location>
</feature>
<dbReference type="Proteomes" id="UP000232722">
    <property type="component" value="Unassembled WGS sequence"/>
</dbReference>
<reference evidence="3 4" key="2">
    <citation type="submission" date="2017-09" db="EMBL/GenBank/DDBJ databases">
        <title>Extensive intraspecific genome diversity in a model arbuscular mycorrhizal fungus.</title>
        <authorList>
            <person name="Chen E.C."/>
            <person name="Morin E."/>
            <person name="Beaudet D."/>
            <person name="Noel J."/>
            <person name="Ndikumana S."/>
            <person name="Charron P."/>
            <person name="St-Onge C."/>
            <person name="Giorgi J."/>
            <person name="Grigoriev I.V."/>
            <person name="Roux C."/>
            <person name="Martin F.M."/>
            <person name="Corradi N."/>
        </authorList>
    </citation>
    <scope>NUCLEOTIDE SEQUENCE [LARGE SCALE GENOMIC DNA]</scope>
    <source>
        <strain evidence="3 4">A5</strain>
    </source>
</reference>
<gene>
    <name evidence="3" type="ORF">RhiirA5_423576</name>
</gene>